<gene>
    <name evidence="3" type="ORF">BBD41_08245</name>
</gene>
<feature type="domain" description="AB hydrolase-1" evidence="2">
    <location>
        <begin position="80"/>
        <end position="183"/>
    </location>
</feature>
<keyword evidence="3" id="KW-0378">Hydrolase</keyword>
<evidence type="ECO:0000256" key="1">
    <source>
        <dbReference type="SAM" id="Phobius"/>
    </source>
</evidence>
<evidence type="ECO:0000259" key="2">
    <source>
        <dbReference type="Pfam" id="PF00561"/>
    </source>
</evidence>
<dbReference type="GO" id="GO:0016020">
    <property type="term" value="C:membrane"/>
    <property type="evidence" value="ECO:0007669"/>
    <property type="project" value="TreeGrafter"/>
</dbReference>
<reference evidence="3" key="1">
    <citation type="submission" date="2016-08" db="EMBL/GenBank/DDBJ databases">
        <title>Complete Genome Seqeunce of Paenibacillus sp. nov. IHBB 9852 from high altitute lake of Indian trans-Himalayas.</title>
        <authorList>
            <person name="Kiran S."/>
            <person name="Swarnkar M.K."/>
            <person name="Rana A."/>
            <person name="Tewari R."/>
            <person name="Gulati A."/>
        </authorList>
    </citation>
    <scope>NUCLEOTIDE SEQUENCE [LARGE SCALE GENOMIC DNA]</scope>
    <source>
        <strain evidence="3">IHBB 9852</strain>
    </source>
</reference>
<dbReference type="GO" id="GO:0016787">
    <property type="term" value="F:hydrolase activity"/>
    <property type="evidence" value="ECO:0007669"/>
    <property type="project" value="UniProtKB-KW"/>
</dbReference>
<dbReference type="SUPFAM" id="SSF53474">
    <property type="entry name" value="alpha/beta-Hydrolases"/>
    <property type="match status" value="1"/>
</dbReference>
<feature type="transmembrane region" description="Helical" evidence="1">
    <location>
        <begin position="21"/>
        <end position="42"/>
    </location>
</feature>
<protein>
    <submittedName>
        <fullName evidence="3">Alpha/beta hydrolase</fullName>
    </submittedName>
</protein>
<accession>A0A1B2DXY9</accession>
<dbReference type="InterPro" id="IPR050266">
    <property type="entry name" value="AB_hydrolase_sf"/>
</dbReference>
<evidence type="ECO:0000313" key="3">
    <source>
        <dbReference type="EMBL" id="ANY72573.1"/>
    </source>
</evidence>
<name>A0A1B2DXY9_9BACL</name>
<proteinExistence type="predicted"/>
<dbReference type="PANTHER" id="PTHR43798">
    <property type="entry name" value="MONOACYLGLYCEROL LIPASE"/>
    <property type="match status" value="1"/>
</dbReference>
<dbReference type="RefSeq" id="WP_099477238.1">
    <property type="nucleotide sequence ID" value="NZ_CP016809.1"/>
</dbReference>
<dbReference type="PANTHER" id="PTHR43798:SF33">
    <property type="entry name" value="HYDROLASE, PUTATIVE (AFU_ORTHOLOGUE AFUA_2G14860)-RELATED"/>
    <property type="match status" value="1"/>
</dbReference>
<keyword evidence="1" id="KW-0812">Transmembrane</keyword>
<sequence length="332" mass="36681">MTQLVEKRTGNGTKIKKVRNLVLKIIGAIVIAIVLFLGIVYITNVISSHSEAKRIEPYGQLVSVDGKNMNVFIQGEGEETVVLLPGYGTAAPALDFKLLIDELSPFYKVVAVEPFGYGLSDATEKERTTENIVSEVHEALQQLNIDRYTLMGHSIAGIYGIDYVNKYSDEVTAFVGIDSSVPTQPGMDAKLPINTFAFLKKSGLLRLITKLSGDSYAGLAFDDQTVEQMKMISNKNMYTPTTLNEMGHISSNFKEAQALTFPKDLPLLLFVQANNEGVEGWIPLHEGQIKDSVHGKVITMDGSHYLHHTHFKEIAENFRAFMKKVNGVPSIN</sequence>
<keyword evidence="1" id="KW-0472">Membrane</keyword>
<organism evidence="3">
    <name type="scientific">Paenibacillus ihbetae</name>
    <dbReference type="NCBI Taxonomy" id="1870820"/>
    <lineage>
        <taxon>Bacteria</taxon>
        <taxon>Bacillati</taxon>
        <taxon>Bacillota</taxon>
        <taxon>Bacilli</taxon>
        <taxon>Bacillales</taxon>
        <taxon>Paenibacillaceae</taxon>
        <taxon>Paenibacillus</taxon>
    </lineage>
</organism>
<dbReference type="EMBL" id="CP016809">
    <property type="protein sequence ID" value="ANY72573.1"/>
    <property type="molecule type" value="Genomic_DNA"/>
</dbReference>
<dbReference type="AlphaFoldDB" id="A0A1B2DXY9"/>
<dbReference type="Pfam" id="PF00561">
    <property type="entry name" value="Abhydrolase_1"/>
    <property type="match status" value="1"/>
</dbReference>
<dbReference type="KEGG" id="pib:BBD41_08245"/>
<dbReference type="InterPro" id="IPR029058">
    <property type="entry name" value="AB_hydrolase_fold"/>
</dbReference>
<dbReference type="InterPro" id="IPR000073">
    <property type="entry name" value="AB_hydrolase_1"/>
</dbReference>
<dbReference type="Gene3D" id="3.40.50.1820">
    <property type="entry name" value="alpha/beta hydrolase"/>
    <property type="match status" value="1"/>
</dbReference>
<keyword evidence="1" id="KW-1133">Transmembrane helix</keyword>